<dbReference type="EMBL" id="JAVDRL010000011">
    <property type="protein sequence ID" value="MDR6533085.1"/>
    <property type="molecule type" value="Genomic_DNA"/>
</dbReference>
<proteinExistence type="predicted"/>
<evidence type="ECO:0000256" key="2">
    <source>
        <dbReference type="ARBA" id="ARBA00023125"/>
    </source>
</evidence>
<dbReference type="SUPFAM" id="SSF46785">
    <property type="entry name" value="Winged helix' DNA-binding domain"/>
    <property type="match status" value="1"/>
</dbReference>
<dbReference type="RefSeq" id="WP_235525898.1">
    <property type="nucleotide sequence ID" value="NZ_JAVDRL010000011.1"/>
</dbReference>
<gene>
    <name evidence="5" type="ORF">J2800_003846</name>
</gene>
<protein>
    <submittedName>
        <fullName evidence="5">DNA-binding Lrp family transcriptional regulator</fullName>
    </submittedName>
</protein>
<sequence length="150" mass="16266">MQSSANIMTIDAIDEKLIAALRENGRASTAELARRVGRSRTTVQSRIERLERSGVIVGYTARLAPDHAHGAVRVHVMIKIGPKEARAVEAALRAIPQVRLLHSVSGDYDMIAIAATATVAQMDEVLDRIGHVAGVERTTSSIILSTKFDR</sequence>
<dbReference type="InterPro" id="IPR011008">
    <property type="entry name" value="Dimeric_a/b-barrel"/>
</dbReference>
<comment type="caution">
    <text evidence="5">The sequence shown here is derived from an EMBL/GenBank/DDBJ whole genome shotgun (WGS) entry which is preliminary data.</text>
</comment>
<dbReference type="SUPFAM" id="SSF54909">
    <property type="entry name" value="Dimeric alpha+beta barrel"/>
    <property type="match status" value="1"/>
</dbReference>
<dbReference type="Gene3D" id="3.30.70.920">
    <property type="match status" value="1"/>
</dbReference>
<name>A0ABU1N4S4_9CAUL</name>
<accession>A0ABU1N4S4</accession>
<dbReference type="PRINTS" id="PR00033">
    <property type="entry name" value="HTHASNC"/>
</dbReference>
<dbReference type="InterPro" id="IPR036390">
    <property type="entry name" value="WH_DNA-bd_sf"/>
</dbReference>
<organism evidence="5 6">
    <name type="scientific">Caulobacter rhizosphaerae</name>
    <dbReference type="NCBI Taxonomy" id="2010972"/>
    <lineage>
        <taxon>Bacteria</taxon>
        <taxon>Pseudomonadati</taxon>
        <taxon>Pseudomonadota</taxon>
        <taxon>Alphaproteobacteria</taxon>
        <taxon>Caulobacterales</taxon>
        <taxon>Caulobacteraceae</taxon>
        <taxon>Caulobacter</taxon>
    </lineage>
</organism>
<dbReference type="SMART" id="SM00344">
    <property type="entry name" value="HTH_ASNC"/>
    <property type="match status" value="1"/>
</dbReference>
<keyword evidence="2 5" id="KW-0238">DNA-binding</keyword>
<dbReference type="Proteomes" id="UP001262754">
    <property type="component" value="Unassembled WGS sequence"/>
</dbReference>
<evidence type="ECO:0000313" key="5">
    <source>
        <dbReference type="EMBL" id="MDR6533085.1"/>
    </source>
</evidence>
<dbReference type="InterPro" id="IPR036388">
    <property type="entry name" value="WH-like_DNA-bd_sf"/>
</dbReference>
<dbReference type="Pfam" id="PF01037">
    <property type="entry name" value="AsnC_trans_reg"/>
    <property type="match status" value="1"/>
</dbReference>
<dbReference type="InterPro" id="IPR019888">
    <property type="entry name" value="Tscrpt_reg_AsnC-like"/>
</dbReference>
<evidence type="ECO:0000256" key="1">
    <source>
        <dbReference type="ARBA" id="ARBA00023015"/>
    </source>
</evidence>
<reference evidence="5 6" key="1">
    <citation type="submission" date="2023-07" db="EMBL/GenBank/DDBJ databases">
        <title>Sorghum-associated microbial communities from plants grown in Nebraska, USA.</title>
        <authorList>
            <person name="Schachtman D."/>
        </authorList>
    </citation>
    <scope>NUCLEOTIDE SEQUENCE [LARGE SCALE GENOMIC DNA]</scope>
    <source>
        <strain evidence="5 6">DS2154</strain>
    </source>
</reference>
<evidence type="ECO:0000259" key="4">
    <source>
        <dbReference type="PROSITE" id="PS50956"/>
    </source>
</evidence>
<keyword evidence="1" id="KW-0805">Transcription regulation</keyword>
<evidence type="ECO:0000313" key="6">
    <source>
        <dbReference type="Proteomes" id="UP001262754"/>
    </source>
</evidence>
<evidence type="ECO:0000256" key="3">
    <source>
        <dbReference type="ARBA" id="ARBA00023163"/>
    </source>
</evidence>
<dbReference type="InterPro" id="IPR011991">
    <property type="entry name" value="ArsR-like_HTH"/>
</dbReference>
<feature type="domain" description="HTH asnC-type" evidence="4">
    <location>
        <begin position="10"/>
        <end position="72"/>
    </location>
</feature>
<dbReference type="InterPro" id="IPR000485">
    <property type="entry name" value="AsnC-type_HTH_dom"/>
</dbReference>
<dbReference type="PANTHER" id="PTHR30154">
    <property type="entry name" value="LEUCINE-RESPONSIVE REGULATORY PROTEIN"/>
    <property type="match status" value="1"/>
</dbReference>
<dbReference type="Pfam" id="PF13404">
    <property type="entry name" value="HTH_AsnC-type"/>
    <property type="match status" value="1"/>
</dbReference>
<keyword evidence="3" id="KW-0804">Transcription</keyword>
<keyword evidence="6" id="KW-1185">Reference proteome</keyword>
<dbReference type="InterPro" id="IPR019887">
    <property type="entry name" value="Tscrpt_reg_AsnC/Lrp_C"/>
</dbReference>
<dbReference type="GO" id="GO:0003677">
    <property type="term" value="F:DNA binding"/>
    <property type="evidence" value="ECO:0007669"/>
    <property type="project" value="UniProtKB-KW"/>
</dbReference>
<dbReference type="CDD" id="cd00090">
    <property type="entry name" value="HTH_ARSR"/>
    <property type="match status" value="1"/>
</dbReference>
<dbReference type="PANTHER" id="PTHR30154:SF53">
    <property type="entry name" value="HTH-TYPE TRANSCRIPTIONAL REGULATOR LRPC"/>
    <property type="match status" value="1"/>
</dbReference>
<dbReference type="PROSITE" id="PS50956">
    <property type="entry name" value="HTH_ASNC_2"/>
    <property type="match status" value="1"/>
</dbReference>
<dbReference type="Gene3D" id="1.10.10.10">
    <property type="entry name" value="Winged helix-like DNA-binding domain superfamily/Winged helix DNA-binding domain"/>
    <property type="match status" value="1"/>
</dbReference>